<dbReference type="InterPro" id="IPR050570">
    <property type="entry name" value="Cell_wall_metabolism_enzyme"/>
</dbReference>
<dbReference type="RefSeq" id="WP_018967044.1">
    <property type="nucleotide sequence ID" value="NZ_KB899213.1"/>
</dbReference>
<dbReference type="PATRIC" id="fig|1122985.7.peg.3145"/>
<organism evidence="2 3">
    <name type="scientific">Hoylesella loescheii DSM 19665 = JCM 12249 = ATCC 15930</name>
    <dbReference type="NCBI Taxonomy" id="1122985"/>
    <lineage>
        <taxon>Bacteria</taxon>
        <taxon>Pseudomonadati</taxon>
        <taxon>Bacteroidota</taxon>
        <taxon>Bacteroidia</taxon>
        <taxon>Bacteroidales</taxon>
        <taxon>Prevotellaceae</taxon>
        <taxon>Hoylesella</taxon>
    </lineage>
</organism>
<dbReference type="SUPFAM" id="SSF51261">
    <property type="entry name" value="Duplicated hybrid motif"/>
    <property type="match status" value="1"/>
</dbReference>
<dbReference type="eggNOG" id="COG0739">
    <property type="taxonomic scope" value="Bacteria"/>
</dbReference>
<dbReference type="InterPro" id="IPR011055">
    <property type="entry name" value="Dup_hybrid_motif"/>
</dbReference>
<evidence type="ECO:0000313" key="3">
    <source>
        <dbReference type="Proteomes" id="UP000027442"/>
    </source>
</evidence>
<comment type="caution">
    <text evidence="2">The sequence shown here is derived from an EMBL/GenBank/DDBJ whole genome shotgun (WGS) entry which is preliminary data.</text>
</comment>
<dbReference type="PANTHER" id="PTHR21666">
    <property type="entry name" value="PEPTIDASE-RELATED"/>
    <property type="match status" value="1"/>
</dbReference>
<protein>
    <submittedName>
        <fullName evidence="2">Peptidase, M23 family</fullName>
    </submittedName>
</protein>
<reference evidence="2 3" key="1">
    <citation type="submission" date="2013-08" db="EMBL/GenBank/DDBJ databases">
        <authorList>
            <person name="Weinstock G."/>
            <person name="Sodergren E."/>
            <person name="Wylie T."/>
            <person name="Fulton L."/>
            <person name="Fulton R."/>
            <person name="Fronick C."/>
            <person name="O'Laughlin M."/>
            <person name="Godfrey J."/>
            <person name="Miner T."/>
            <person name="Herter B."/>
            <person name="Appelbaum E."/>
            <person name="Cordes M."/>
            <person name="Lek S."/>
            <person name="Wollam A."/>
            <person name="Pepin K.H."/>
            <person name="Palsikar V.B."/>
            <person name="Mitreva M."/>
            <person name="Wilson R.K."/>
        </authorList>
    </citation>
    <scope>NUCLEOTIDE SEQUENCE [LARGE SCALE GENOMIC DNA]</scope>
    <source>
        <strain evidence="2 3">ATCC 15930</strain>
    </source>
</reference>
<dbReference type="InterPro" id="IPR016047">
    <property type="entry name" value="M23ase_b-sheet_dom"/>
</dbReference>
<name>A0A069QDP1_HOYLO</name>
<evidence type="ECO:0000259" key="1">
    <source>
        <dbReference type="Pfam" id="PF01551"/>
    </source>
</evidence>
<dbReference type="HOGENOM" id="CLU_1353625_0_0_10"/>
<proteinExistence type="predicted"/>
<dbReference type="GO" id="GO:0004222">
    <property type="term" value="F:metalloendopeptidase activity"/>
    <property type="evidence" value="ECO:0007669"/>
    <property type="project" value="TreeGrafter"/>
</dbReference>
<dbReference type="EMBL" id="JNGW01000132">
    <property type="protein sequence ID" value="KDR50910.1"/>
    <property type="molecule type" value="Genomic_DNA"/>
</dbReference>
<feature type="domain" description="M23ase beta-sheet core" evidence="1">
    <location>
        <begin position="54"/>
        <end position="149"/>
    </location>
</feature>
<dbReference type="CDD" id="cd12797">
    <property type="entry name" value="M23_peptidase"/>
    <property type="match status" value="1"/>
</dbReference>
<dbReference type="Proteomes" id="UP000027442">
    <property type="component" value="Unassembled WGS sequence"/>
</dbReference>
<dbReference type="Gene3D" id="2.70.70.10">
    <property type="entry name" value="Glucose Permease (Domain IIA)"/>
    <property type="match status" value="1"/>
</dbReference>
<sequence>MGTIGITAEGFAGSPEIEVHQQEVTFGDPLKNMQIRHNRASNLFGKVRNNNTKNHQGFDYYASVGTNMFAVADGEIVYIVDTESSAYGRQAVLKINDSKYFAFYAHLSKISVGLNAQVKKGDTIGQTGISGNAKSFTGQGQHLHFECRTSALLGRGLSGRFSPNNIVETKFYSQNPNAKSQGTCGVLKVDKNKTETKMDIIW</sequence>
<dbReference type="AlphaFoldDB" id="A0A069QDP1"/>
<evidence type="ECO:0000313" key="2">
    <source>
        <dbReference type="EMBL" id="KDR50910.1"/>
    </source>
</evidence>
<gene>
    <name evidence="2" type="ORF">HMPREF1991_03040</name>
</gene>
<dbReference type="PANTHER" id="PTHR21666:SF270">
    <property type="entry name" value="MUREIN HYDROLASE ACTIVATOR ENVC"/>
    <property type="match status" value="1"/>
</dbReference>
<accession>A0A069QDP1</accession>
<keyword evidence="3" id="KW-1185">Reference proteome</keyword>
<dbReference type="Pfam" id="PF01551">
    <property type="entry name" value="Peptidase_M23"/>
    <property type="match status" value="1"/>
</dbReference>